<evidence type="ECO:0000313" key="4">
    <source>
        <dbReference type="Proteomes" id="UP000007800"/>
    </source>
</evidence>
<dbReference type="EMBL" id="GG671079">
    <property type="protein sequence ID" value="EER19692.1"/>
    <property type="molecule type" value="Genomic_DNA"/>
</dbReference>
<evidence type="ECO:0000256" key="2">
    <source>
        <dbReference type="SAM" id="SignalP"/>
    </source>
</evidence>
<sequence length="558" mass="60695">MAGWLLIRSIVSMVVLVSASVDRDCEKDGMDCVSSLTDSVSAQFTRAKVDLVPTSDQDLDLDQAKIPGFFSKDMRENYFQVFEAEVIGVENNVVQSESRIRAVVDLSKVVDKEGSTFHLEIDKLFDLYNNVAVRYFPVNTDSGTNTLEKWMSDEKTVRDHLSSVYRILEAKTVQQEGELEEMRVVLSNAVQKMQGIHSHVSKVLTAVANAETAMYEWAYNVTVKVNSQTTKIVNLAQGMEYRIAQIDNAEIEMARMSNLILSLARHFHDGDITDAAEQMVVHTSEEKLRPYGKDGASSAAGGGPFFAVTCSVHTSSEGVGGPTLKEIAGTLSEMPEILAAPQRSIMHSCRMNLDSSTVDRPRGAASIGASGICWADMESSDDDDDSMSFPLPSDTREMPKAAVKCGPAPTSEAGELARRLARLTRAAEADAGSRGGGFGFLMDRPSGVLPEDSKGSVSLLIPGFDDSKRSHKRCFSSSSCSKDSGDTSTASKFRRIADGSRLMVNGPSAFPEAGSDPIFGHDGDPHTNLEGKVECAERKNRKRYRIARRRQTAATGTV</sequence>
<gene>
    <name evidence="3" type="ORF">Pmar_PMAR012680</name>
</gene>
<name>C5K807_PERM5</name>
<protein>
    <submittedName>
        <fullName evidence="3">Uncharacterized protein</fullName>
    </submittedName>
</protein>
<feature type="region of interest" description="Disordered" evidence="1">
    <location>
        <begin position="391"/>
        <end position="413"/>
    </location>
</feature>
<feature type="chain" id="PRO_5002951743" evidence="2">
    <location>
        <begin position="20"/>
        <end position="558"/>
    </location>
</feature>
<dbReference type="Proteomes" id="UP000007800">
    <property type="component" value="Unassembled WGS sequence"/>
</dbReference>
<dbReference type="InParanoid" id="C5K807"/>
<organism evidence="4">
    <name type="scientific">Perkinsus marinus (strain ATCC 50983 / TXsc)</name>
    <dbReference type="NCBI Taxonomy" id="423536"/>
    <lineage>
        <taxon>Eukaryota</taxon>
        <taxon>Sar</taxon>
        <taxon>Alveolata</taxon>
        <taxon>Perkinsozoa</taxon>
        <taxon>Perkinsea</taxon>
        <taxon>Perkinsida</taxon>
        <taxon>Perkinsidae</taxon>
        <taxon>Perkinsus</taxon>
    </lineage>
</organism>
<keyword evidence="2" id="KW-0732">Signal</keyword>
<evidence type="ECO:0000313" key="3">
    <source>
        <dbReference type="EMBL" id="EER19692.1"/>
    </source>
</evidence>
<dbReference type="AlphaFoldDB" id="C5K807"/>
<proteinExistence type="predicted"/>
<feature type="signal peptide" evidence="2">
    <location>
        <begin position="1"/>
        <end position="19"/>
    </location>
</feature>
<accession>C5K807</accession>
<reference evidence="3 4" key="1">
    <citation type="submission" date="2008-07" db="EMBL/GenBank/DDBJ databases">
        <authorList>
            <person name="El-Sayed N."/>
            <person name="Caler E."/>
            <person name="Inman J."/>
            <person name="Amedeo P."/>
            <person name="Hass B."/>
            <person name="Wortman J."/>
        </authorList>
    </citation>
    <scope>NUCLEOTIDE SEQUENCE [LARGE SCALE GENOMIC DNA]</scope>
    <source>
        <strain evidence="4">ATCC 50983 / TXsc</strain>
    </source>
</reference>
<keyword evidence="4" id="KW-1185">Reference proteome</keyword>
<dbReference type="GeneID" id="9057683"/>
<dbReference type="RefSeq" id="XP_002787896.1">
    <property type="nucleotide sequence ID" value="XM_002787850.1"/>
</dbReference>
<evidence type="ECO:0000256" key="1">
    <source>
        <dbReference type="SAM" id="MobiDB-lite"/>
    </source>
</evidence>